<name>A0A2U9GE84_WSSV</name>
<proteinExistence type="predicted"/>
<keyword evidence="1" id="KW-0812">Transmembrane</keyword>
<gene>
    <name evidence="2" type="primary">302</name>
</gene>
<organism evidence="2">
    <name type="scientific">White spot syndrome virus</name>
    <name type="common">WSSV</name>
    <name type="synonym">White spot bacilliform virus</name>
    <dbReference type="NCBI Taxonomy" id="92652"/>
    <lineage>
        <taxon>Viruses</taxon>
        <taxon>Viruses incertae sedis</taxon>
        <taxon>Naldaviricetes</taxon>
        <taxon>Nimaviridae</taxon>
        <taxon>Whispovirus</taxon>
        <taxon>White spot syndrome virus</taxon>
    </lineage>
</organism>
<dbReference type="EMBL" id="MG432478">
    <property type="protein sequence ID" value="AWQ62171.1"/>
    <property type="molecule type" value="Genomic_DNA"/>
</dbReference>
<reference evidence="2" key="1">
    <citation type="submission" date="2017-11" db="EMBL/GenBank/DDBJ databases">
        <authorList>
            <person name="Parrilla Taylor D.P."/>
            <person name="Vibanco-Perez N."/>
            <person name="Duran-Avelar Md.J."/>
            <person name="Gomez-Gil B."/>
            <person name="Llera-Herrera R."/>
            <person name="Vazquez-Juarez R."/>
        </authorList>
    </citation>
    <scope>NUCLEOTIDE SEQUENCE</scope>
    <source>
        <strain evidence="2">GVE05</strain>
    </source>
</reference>
<reference evidence="2" key="2">
    <citation type="journal article" name="FEMS Microbiol. Lett.">
        <title>Molecular variability and genetic structure of white spot syndrome virus strains from northwest Mexico based on the analysis of genomes.</title>
        <authorList>
            <person name="Parrilla-Taylor D.P."/>
            <person name="Vibanco-Perez N."/>
            <person name="Duran-Avelar M.J."/>
            <person name="Gomez-Gil B."/>
            <person name="Llera-Herrera R."/>
            <person name="Vazquez-Juarez R."/>
        </authorList>
    </citation>
    <scope>NUCLEOTIDE SEQUENCE</scope>
    <source>
        <strain evidence="2">GVE05</strain>
    </source>
</reference>
<keyword evidence="1" id="KW-1133">Transmembrane helix</keyword>
<evidence type="ECO:0000313" key="2">
    <source>
        <dbReference type="EMBL" id="AWQ62171.1"/>
    </source>
</evidence>
<feature type="transmembrane region" description="Helical" evidence="1">
    <location>
        <begin position="21"/>
        <end position="39"/>
    </location>
</feature>
<protein>
    <submittedName>
        <fullName evidence="2">Wsv301</fullName>
    </submittedName>
</protein>
<keyword evidence="1" id="KW-0472">Membrane</keyword>
<evidence type="ECO:0000256" key="1">
    <source>
        <dbReference type="SAM" id="Phobius"/>
    </source>
</evidence>
<sequence length="145" mass="16815">MGSEMSRSLSGVLNRTWLMKLDSVLLPFLFFLFLFFSHGEQEMQVVVLSMHFTSMFMASASPIVMEQPTANPLRKVTRIMLSVGDKIVHLERCFFLDYQTRYDALGPCFVLLYRHLVRKNDSVVHSICPFWSWDWGSDTLPSLQI</sequence>
<accession>A0A2U9GE84</accession>
<organismHost>
    <name type="scientific">Crustacea</name>
    <name type="common">crustaceans</name>
    <dbReference type="NCBI Taxonomy" id="6657"/>
</organismHost>